<gene>
    <name evidence="2" type="ORF">CMUS01_06587</name>
</gene>
<evidence type="ECO:0000313" key="3">
    <source>
        <dbReference type="Proteomes" id="UP000639643"/>
    </source>
</evidence>
<name>A0A8H6NI53_9PEZI</name>
<reference evidence="2" key="1">
    <citation type="journal article" date="2020" name="Phytopathology">
        <title>Genome Sequence Resources of Colletotrichum truncatum, C. plurivorum, C. musicola, and C. sojae: Four Species Pathogenic to Soybean (Glycine max).</title>
        <authorList>
            <person name="Rogerio F."/>
            <person name="Boufleur T.R."/>
            <person name="Ciampi-Guillardi M."/>
            <person name="Sukno S.A."/>
            <person name="Thon M.R."/>
            <person name="Massola Junior N.S."/>
            <person name="Baroncelli R."/>
        </authorList>
    </citation>
    <scope>NUCLEOTIDE SEQUENCE</scope>
    <source>
        <strain evidence="2">LFN0074</strain>
    </source>
</reference>
<organism evidence="2 3">
    <name type="scientific">Colletotrichum musicola</name>
    <dbReference type="NCBI Taxonomy" id="2175873"/>
    <lineage>
        <taxon>Eukaryota</taxon>
        <taxon>Fungi</taxon>
        <taxon>Dikarya</taxon>
        <taxon>Ascomycota</taxon>
        <taxon>Pezizomycotina</taxon>
        <taxon>Sordariomycetes</taxon>
        <taxon>Hypocreomycetidae</taxon>
        <taxon>Glomerellales</taxon>
        <taxon>Glomerellaceae</taxon>
        <taxon>Colletotrichum</taxon>
        <taxon>Colletotrichum orchidearum species complex</taxon>
    </lineage>
</organism>
<dbReference type="Proteomes" id="UP000639643">
    <property type="component" value="Unassembled WGS sequence"/>
</dbReference>
<keyword evidence="3" id="KW-1185">Reference proteome</keyword>
<evidence type="ECO:0000256" key="1">
    <source>
        <dbReference type="SAM" id="MobiDB-lite"/>
    </source>
</evidence>
<dbReference type="AlphaFoldDB" id="A0A8H6NI53"/>
<accession>A0A8H6NI53</accession>
<feature type="region of interest" description="Disordered" evidence="1">
    <location>
        <begin position="100"/>
        <end position="126"/>
    </location>
</feature>
<comment type="caution">
    <text evidence="2">The sequence shown here is derived from an EMBL/GenBank/DDBJ whole genome shotgun (WGS) entry which is preliminary data.</text>
</comment>
<proteinExistence type="predicted"/>
<evidence type="ECO:0000313" key="2">
    <source>
        <dbReference type="EMBL" id="KAF6833341.1"/>
    </source>
</evidence>
<protein>
    <submittedName>
        <fullName evidence="2">Uncharacterized protein</fullName>
    </submittedName>
</protein>
<dbReference type="EMBL" id="WIGM01000218">
    <property type="protein sequence ID" value="KAF6833341.1"/>
    <property type="molecule type" value="Genomic_DNA"/>
</dbReference>
<sequence>MPPCTDGLLDPVEESLQATERCSLRQGVQGGPDALLALDAHQQFLHTSTRLLCALLGEWKWLLLCSHTSARQVRLPCWKSGIGCSYVGVWHDGCGTAGAEASPEGEAGFGGGSGGSERDDVLRVRPRRPRLQTAAKGLFGNSAGLYGQG</sequence>